<name>K5X6G3_AGABU</name>
<keyword evidence="2" id="KW-1185">Reference proteome</keyword>
<sequence length="105" mass="12055">MPFKLDIFKRGMPLSYPPDLIFKSLIRELEKAYTGFKALSPARGPSRLPLHYWDVVPFVIVKGVMLGARTGIFMPMIDEKRRLWLESESVILRELQASYGSIRNG</sequence>
<evidence type="ECO:0000313" key="2">
    <source>
        <dbReference type="Proteomes" id="UP000008493"/>
    </source>
</evidence>
<organism evidence="1 2">
    <name type="scientific">Agaricus bisporus var. burnettii (strain JB137-S8 / ATCC MYA-4627 / FGSC 10392)</name>
    <name type="common">White button mushroom</name>
    <dbReference type="NCBI Taxonomy" id="597362"/>
    <lineage>
        <taxon>Eukaryota</taxon>
        <taxon>Fungi</taxon>
        <taxon>Dikarya</taxon>
        <taxon>Basidiomycota</taxon>
        <taxon>Agaricomycotina</taxon>
        <taxon>Agaricomycetes</taxon>
        <taxon>Agaricomycetidae</taxon>
        <taxon>Agaricales</taxon>
        <taxon>Agaricineae</taxon>
        <taxon>Agaricaceae</taxon>
        <taxon>Agaricus</taxon>
    </lineage>
</organism>
<accession>K5X6G3</accession>
<dbReference type="Proteomes" id="UP000008493">
    <property type="component" value="Unassembled WGS sequence"/>
</dbReference>
<evidence type="ECO:0000313" key="1">
    <source>
        <dbReference type="EMBL" id="EKM83471.1"/>
    </source>
</evidence>
<dbReference type="GeneID" id="18826037"/>
<dbReference type="EMBL" id="JH971385">
    <property type="protein sequence ID" value="EKM83471.1"/>
    <property type="molecule type" value="Genomic_DNA"/>
</dbReference>
<dbReference type="InParanoid" id="K5X6G3"/>
<dbReference type="AlphaFoldDB" id="K5X6G3"/>
<reference evidence="2" key="1">
    <citation type="journal article" date="2012" name="Proc. Natl. Acad. Sci. U.S.A.">
        <title>Genome sequence of the button mushroom Agaricus bisporus reveals mechanisms governing adaptation to a humic-rich ecological niche.</title>
        <authorList>
            <person name="Morin E."/>
            <person name="Kohler A."/>
            <person name="Baker A.R."/>
            <person name="Foulongne-Oriol M."/>
            <person name="Lombard V."/>
            <person name="Nagy L.G."/>
            <person name="Ohm R.A."/>
            <person name="Patyshakuliyeva A."/>
            <person name="Brun A."/>
            <person name="Aerts A.L."/>
            <person name="Bailey A.M."/>
            <person name="Billette C."/>
            <person name="Coutinho P.M."/>
            <person name="Deakin G."/>
            <person name="Doddapaneni H."/>
            <person name="Floudas D."/>
            <person name="Grimwood J."/>
            <person name="Hilden K."/>
            <person name="Kuees U."/>
            <person name="LaButti K.M."/>
            <person name="Lapidus A."/>
            <person name="Lindquist E.A."/>
            <person name="Lucas S.M."/>
            <person name="Murat C."/>
            <person name="Riley R.W."/>
            <person name="Salamov A.A."/>
            <person name="Schmutz J."/>
            <person name="Subramanian V."/>
            <person name="Woesten H.A.B."/>
            <person name="Xu J."/>
            <person name="Eastwood D.C."/>
            <person name="Foster G.D."/>
            <person name="Sonnenberg A.S."/>
            <person name="Cullen D."/>
            <person name="de Vries R.P."/>
            <person name="Lundell T."/>
            <person name="Hibbett D.S."/>
            <person name="Henrissat B."/>
            <person name="Burton K.S."/>
            <person name="Kerrigan R.W."/>
            <person name="Challen M.P."/>
            <person name="Grigoriev I.V."/>
            <person name="Martin F."/>
        </authorList>
    </citation>
    <scope>NUCLEOTIDE SEQUENCE [LARGE SCALE GENOMIC DNA]</scope>
    <source>
        <strain evidence="2">JB137-S8 / ATCC MYA-4627 / FGSC 10392</strain>
    </source>
</reference>
<dbReference type="KEGG" id="abp:AGABI1DRAFT123799"/>
<protein>
    <submittedName>
        <fullName evidence="1">Uncharacterized protein</fullName>
    </submittedName>
</protein>
<dbReference type="OrthoDB" id="1937899at2759"/>
<gene>
    <name evidence="1" type="ORF">AGABI1DRAFT_123799</name>
</gene>
<dbReference type="RefSeq" id="XP_007325406.1">
    <property type="nucleotide sequence ID" value="XM_007325344.1"/>
</dbReference>
<proteinExistence type="predicted"/>
<dbReference type="HOGENOM" id="CLU_2235750_0_0_1"/>